<dbReference type="InterPro" id="IPR021771">
    <property type="entry name" value="Triacylglycerol_lipase_N"/>
</dbReference>
<comment type="caution">
    <text evidence="4">Lacks conserved residue(s) required for the propagation of feature annotation.</text>
</comment>
<evidence type="ECO:0000259" key="5">
    <source>
        <dbReference type="PROSITE" id="PS51635"/>
    </source>
</evidence>
<evidence type="ECO:0000256" key="3">
    <source>
        <dbReference type="ARBA" id="ARBA00023098"/>
    </source>
</evidence>
<accession>A0A075AMZ7</accession>
<dbReference type="Pfam" id="PF01734">
    <property type="entry name" value="Patatin"/>
    <property type="match status" value="1"/>
</dbReference>
<keyword evidence="3" id="KW-0443">Lipid metabolism</keyword>
<dbReference type="EMBL" id="KE561300">
    <property type="protein sequence ID" value="EPZ31139.1"/>
    <property type="molecule type" value="Genomic_DNA"/>
</dbReference>
<proteinExistence type="predicted"/>
<dbReference type="SUPFAM" id="SSF52151">
    <property type="entry name" value="FabD/lysophospholipase-like"/>
    <property type="match status" value="1"/>
</dbReference>
<evidence type="ECO:0000313" key="7">
    <source>
        <dbReference type="Proteomes" id="UP000030755"/>
    </source>
</evidence>
<feature type="domain" description="PNPLA" evidence="5">
    <location>
        <begin position="133"/>
        <end position="328"/>
    </location>
</feature>
<dbReference type="EC" id="3.1.1.-" evidence="6"/>
<dbReference type="PROSITE" id="PS51635">
    <property type="entry name" value="PNPLA"/>
    <property type="match status" value="1"/>
</dbReference>
<evidence type="ECO:0000256" key="1">
    <source>
        <dbReference type="ARBA" id="ARBA00022801"/>
    </source>
</evidence>
<evidence type="ECO:0000313" key="6">
    <source>
        <dbReference type="EMBL" id="EPZ31139.1"/>
    </source>
</evidence>
<dbReference type="Gene3D" id="3.40.1090.10">
    <property type="entry name" value="Cytosolic phospholipase A2 catalytic domain"/>
    <property type="match status" value="2"/>
</dbReference>
<evidence type="ECO:0000256" key="2">
    <source>
        <dbReference type="ARBA" id="ARBA00022963"/>
    </source>
</evidence>
<reference evidence="6 7" key="1">
    <citation type="journal article" date="2013" name="Curr. Biol.">
        <title>Shared signatures of parasitism and phylogenomics unite Cryptomycota and microsporidia.</title>
        <authorList>
            <person name="James T.Y."/>
            <person name="Pelin A."/>
            <person name="Bonen L."/>
            <person name="Ahrendt S."/>
            <person name="Sain D."/>
            <person name="Corradi N."/>
            <person name="Stajich J.E."/>
        </authorList>
    </citation>
    <scope>NUCLEOTIDE SEQUENCE [LARGE SCALE GENOMIC DNA]</scope>
    <source>
        <strain evidence="6 7">CSF55</strain>
    </source>
</reference>
<dbReference type="HOGENOM" id="CLU_009031_5_0_1"/>
<protein>
    <submittedName>
        <fullName evidence="6">Triacylglycerol lipase domain-containing protein</fullName>
        <ecNumber evidence="6">3.1.1.-</ecNumber>
    </submittedName>
</protein>
<dbReference type="STRING" id="988480.A0A075AMZ7"/>
<organism evidence="6 7">
    <name type="scientific">Rozella allomycis (strain CSF55)</name>
    <dbReference type="NCBI Taxonomy" id="988480"/>
    <lineage>
        <taxon>Eukaryota</taxon>
        <taxon>Fungi</taxon>
        <taxon>Fungi incertae sedis</taxon>
        <taxon>Cryptomycota</taxon>
        <taxon>Cryptomycota incertae sedis</taxon>
        <taxon>Rozella</taxon>
    </lineage>
</organism>
<dbReference type="GO" id="GO:0004806">
    <property type="term" value="F:triacylglycerol lipase activity"/>
    <property type="evidence" value="ECO:0007669"/>
    <property type="project" value="InterPro"/>
</dbReference>
<dbReference type="GO" id="GO:0006641">
    <property type="term" value="P:triglyceride metabolic process"/>
    <property type="evidence" value="ECO:0007669"/>
    <property type="project" value="UniProtKB-ARBA"/>
</dbReference>
<dbReference type="InterPro" id="IPR016035">
    <property type="entry name" value="Acyl_Trfase/lysoPLipase"/>
</dbReference>
<dbReference type="InterPro" id="IPR002641">
    <property type="entry name" value="PNPLA_dom"/>
</dbReference>
<gene>
    <name evidence="6" type="ORF">O9G_001050</name>
</gene>
<dbReference type="PANTHER" id="PTHR14226:SF44">
    <property type="entry name" value="TRIACYLGLYCEROL LIPASE 3"/>
    <property type="match status" value="1"/>
</dbReference>
<keyword evidence="7" id="KW-1185">Reference proteome</keyword>
<keyword evidence="2" id="KW-0442">Lipid degradation</keyword>
<sequence length="487" mass="55291">MAEAKNYNEWFRIAKEYERMSGVIEWQRNPKSSYYDSDMIANKLHYLKKIEHSSDSSLLLFHLRAGMIRNLGGIVDPHLYSNCYTGSKILIHDYLKEAVKIIKHLMDDLGNNANTMKREFLTDTIKAYGRTALFLIGGVGFGTTHLGVVKAMLEKRLLPRVICGSAVGAVVASLVCVLDDEELLELLNEVNIDLSAFEKIGSKGSLRRKIVRFLKHGYLFDVNILEECIRANIGDITFYEAYSRTGRELNIVVQSSRKHEVPLILSHLTAPDVVIWSAASASCAIPGLYDSVPLLCKDAKGNLSHWHATGIKWLDSSFQTEKTIVRLSELFNVNHIIVSQANPYIVPFLQPTYCNKNGILFFILKFGMEEFRHRWYQLKEIGFLPNFILNLQKVFRGAIRGDVTIVPSFSKFDYLHLLENPTVDSIKDGILKGEKATWPLLASIEARCLIEFTLQEFYDKMSKAKSQKQVQVDPAAFSAKKRTKSFH</sequence>
<dbReference type="OrthoDB" id="10049244at2759"/>
<name>A0A075AMZ7_ROZAC</name>
<keyword evidence="1 6" id="KW-0378">Hydrolase</keyword>
<dbReference type="AlphaFoldDB" id="A0A075AMZ7"/>
<dbReference type="PANTHER" id="PTHR14226">
    <property type="entry name" value="NEUROPATHY TARGET ESTERASE/SWISS CHEESE D.MELANOGASTER"/>
    <property type="match status" value="1"/>
</dbReference>
<dbReference type="Proteomes" id="UP000030755">
    <property type="component" value="Unassembled WGS sequence"/>
</dbReference>
<dbReference type="GO" id="GO:0016042">
    <property type="term" value="P:lipid catabolic process"/>
    <property type="evidence" value="ECO:0007669"/>
    <property type="project" value="UniProtKB-KW"/>
</dbReference>
<dbReference type="OMA" id="SIVPWPH"/>
<dbReference type="Pfam" id="PF11815">
    <property type="entry name" value="DUF3336"/>
    <property type="match status" value="1"/>
</dbReference>
<evidence type="ECO:0000256" key="4">
    <source>
        <dbReference type="PROSITE-ProRule" id="PRU01161"/>
    </source>
</evidence>
<dbReference type="InterPro" id="IPR050301">
    <property type="entry name" value="NTE"/>
</dbReference>